<keyword evidence="1" id="KW-0472">Membrane</keyword>
<dbReference type="EMBL" id="FPBD01000002">
    <property type="protein sequence ID" value="SFT67227.1"/>
    <property type="molecule type" value="Genomic_DNA"/>
</dbReference>
<sequence length="71" mass="8257">MDWLYWLLWIAAGLYLIVGLIAGCWTARVEKPLNAPFHIIVFAWLKAIGRFLMFLIGWPFFAWAIMNSSPQ</sequence>
<keyword evidence="1" id="KW-1133">Transmembrane helix</keyword>
<dbReference type="RefSeq" id="WP_054782872.1">
    <property type="nucleotide sequence ID" value="NZ_FPBD01000002.1"/>
</dbReference>
<keyword evidence="1" id="KW-0812">Transmembrane</keyword>
<feature type="transmembrane region" description="Helical" evidence="1">
    <location>
        <begin position="6"/>
        <end position="27"/>
    </location>
</feature>
<accession>A0A1I6ZX79</accession>
<reference evidence="3" key="1">
    <citation type="submission" date="2016-10" db="EMBL/GenBank/DDBJ databases">
        <authorList>
            <person name="Varghese N."/>
            <person name="Submissions S."/>
        </authorList>
    </citation>
    <scope>NUCLEOTIDE SEQUENCE [LARGE SCALE GENOMIC DNA]</scope>
    <source>
        <strain evidence="3">DSM 17465</strain>
    </source>
</reference>
<evidence type="ECO:0000313" key="3">
    <source>
        <dbReference type="Proteomes" id="UP000183371"/>
    </source>
</evidence>
<protein>
    <submittedName>
        <fullName evidence="2">Uncharacterized protein</fullName>
    </submittedName>
</protein>
<evidence type="ECO:0000256" key="1">
    <source>
        <dbReference type="SAM" id="Phobius"/>
    </source>
</evidence>
<proteinExistence type="predicted"/>
<name>A0A1I6ZX79_9HYPH</name>
<organism evidence="2 3">
    <name type="scientific">Pseudovibrio denitrificans</name>
    <dbReference type="NCBI Taxonomy" id="258256"/>
    <lineage>
        <taxon>Bacteria</taxon>
        <taxon>Pseudomonadati</taxon>
        <taxon>Pseudomonadota</taxon>
        <taxon>Alphaproteobacteria</taxon>
        <taxon>Hyphomicrobiales</taxon>
        <taxon>Stappiaceae</taxon>
        <taxon>Pseudovibrio</taxon>
    </lineage>
</organism>
<dbReference type="AlphaFoldDB" id="A0A1I6ZX79"/>
<evidence type="ECO:0000313" key="2">
    <source>
        <dbReference type="EMBL" id="SFT67227.1"/>
    </source>
</evidence>
<feature type="transmembrane region" description="Helical" evidence="1">
    <location>
        <begin position="39"/>
        <end position="66"/>
    </location>
</feature>
<keyword evidence="3" id="KW-1185">Reference proteome</keyword>
<dbReference type="Proteomes" id="UP000183371">
    <property type="component" value="Unassembled WGS sequence"/>
</dbReference>
<gene>
    <name evidence="2" type="ORF">SAMN05444141_102677</name>
</gene>